<protein>
    <submittedName>
        <fullName evidence="1">Uncharacterized protein</fullName>
    </submittedName>
</protein>
<accession>A0A518I8Z1</accession>
<evidence type="ECO:0000313" key="2">
    <source>
        <dbReference type="Proteomes" id="UP000318313"/>
    </source>
</evidence>
<dbReference type="AlphaFoldDB" id="A0A518I8Z1"/>
<proteinExistence type="predicted"/>
<name>A0A518I8Z1_9PLAN</name>
<dbReference type="Proteomes" id="UP000318313">
    <property type="component" value="Chromosome"/>
</dbReference>
<sequence>MKMNILVLVKGAERFCFAYDNASTSELQRILRQYAADESMNFTWSDAAMLSQRARNMSKQDD</sequence>
<dbReference type="KEGG" id="gfm:Enr17x_16030"/>
<evidence type="ECO:0000313" key="1">
    <source>
        <dbReference type="EMBL" id="QDV49583.1"/>
    </source>
</evidence>
<gene>
    <name evidence="1" type="ORF">Enr17x_16030</name>
</gene>
<organism evidence="1 2">
    <name type="scientific">Gimesia fumaroli</name>
    <dbReference type="NCBI Taxonomy" id="2527976"/>
    <lineage>
        <taxon>Bacteria</taxon>
        <taxon>Pseudomonadati</taxon>
        <taxon>Planctomycetota</taxon>
        <taxon>Planctomycetia</taxon>
        <taxon>Planctomycetales</taxon>
        <taxon>Planctomycetaceae</taxon>
        <taxon>Gimesia</taxon>
    </lineage>
</organism>
<keyword evidence="2" id="KW-1185">Reference proteome</keyword>
<dbReference type="EMBL" id="CP037452">
    <property type="protein sequence ID" value="QDV49583.1"/>
    <property type="molecule type" value="Genomic_DNA"/>
</dbReference>
<reference evidence="1 2" key="1">
    <citation type="submission" date="2019-03" db="EMBL/GenBank/DDBJ databases">
        <title>Deep-cultivation of Planctomycetes and their phenomic and genomic characterization uncovers novel biology.</title>
        <authorList>
            <person name="Wiegand S."/>
            <person name="Jogler M."/>
            <person name="Boedeker C."/>
            <person name="Pinto D."/>
            <person name="Vollmers J."/>
            <person name="Rivas-Marin E."/>
            <person name="Kohn T."/>
            <person name="Peeters S.H."/>
            <person name="Heuer A."/>
            <person name="Rast P."/>
            <person name="Oberbeckmann S."/>
            <person name="Bunk B."/>
            <person name="Jeske O."/>
            <person name="Meyerdierks A."/>
            <person name="Storesund J.E."/>
            <person name="Kallscheuer N."/>
            <person name="Luecker S."/>
            <person name="Lage O.M."/>
            <person name="Pohl T."/>
            <person name="Merkel B.J."/>
            <person name="Hornburger P."/>
            <person name="Mueller R.-W."/>
            <person name="Bruemmer F."/>
            <person name="Labrenz M."/>
            <person name="Spormann A.M."/>
            <person name="Op den Camp H."/>
            <person name="Overmann J."/>
            <person name="Amann R."/>
            <person name="Jetten M.S.M."/>
            <person name="Mascher T."/>
            <person name="Medema M.H."/>
            <person name="Devos D.P."/>
            <person name="Kaster A.-K."/>
            <person name="Ovreas L."/>
            <person name="Rohde M."/>
            <person name="Galperin M.Y."/>
            <person name="Jogler C."/>
        </authorList>
    </citation>
    <scope>NUCLEOTIDE SEQUENCE [LARGE SCALE GENOMIC DNA]</scope>
    <source>
        <strain evidence="1 2">Enr17</strain>
    </source>
</reference>